<dbReference type="Proteomes" id="UP001295794">
    <property type="component" value="Unassembled WGS sequence"/>
</dbReference>
<comment type="caution">
    <text evidence="2">The sequence shown here is derived from an EMBL/GenBank/DDBJ whole genome shotgun (WGS) entry which is preliminary data.</text>
</comment>
<accession>A0AAD2HQ07</accession>
<proteinExistence type="predicted"/>
<reference evidence="2" key="1">
    <citation type="submission" date="2023-11" db="EMBL/GenBank/DDBJ databases">
        <authorList>
            <person name="De Vega J J."/>
            <person name="De Vega J J."/>
        </authorList>
    </citation>
    <scope>NUCLEOTIDE SEQUENCE</scope>
</reference>
<dbReference type="AlphaFoldDB" id="A0AAD2HQ07"/>
<protein>
    <submittedName>
        <fullName evidence="2">Uncharacterized protein</fullName>
    </submittedName>
</protein>
<sequence>MHGSSHAVGLRCLYLRQARPSRLSPSRVCSSSSLSSPPTLWLRVPPESNKARSASSSASSSSSATASSSSDRGPDPPALSYSQSRARFISRSSPILLSLLCMLSKQSQLSHPSYKIFTRTHL</sequence>
<keyword evidence="3" id="KW-1185">Reference proteome</keyword>
<dbReference type="EMBL" id="CAVNYO010000440">
    <property type="protein sequence ID" value="CAK5280041.1"/>
    <property type="molecule type" value="Genomic_DNA"/>
</dbReference>
<gene>
    <name evidence="2" type="ORF">MYCIT1_LOCUS30474</name>
</gene>
<feature type="compositionally biased region" description="Low complexity" evidence="1">
    <location>
        <begin position="53"/>
        <end position="70"/>
    </location>
</feature>
<evidence type="ECO:0000313" key="2">
    <source>
        <dbReference type="EMBL" id="CAK5280041.1"/>
    </source>
</evidence>
<evidence type="ECO:0000313" key="3">
    <source>
        <dbReference type="Proteomes" id="UP001295794"/>
    </source>
</evidence>
<name>A0AAD2HQ07_9AGAR</name>
<organism evidence="2 3">
    <name type="scientific">Mycena citricolor</name>
    <dbReference type="NCBI Taxonomy" id="2018698"/>
    <lineage>
        <taxon>Eukaryota</taxon>
        <taxon>Fungi</taxon>
        <taxon>Dikarya</taxon>
        <taxon>Basidiomycota</taxon>
        <taxon>Agaricomycotina</taxon>
        <taxon>Agaricomycetes</taxon>
        <taxon>Agaricomycetidae</taxon>
        <taxon>Agaricales</taxon>
        <taxon>Marasmiineae</taxon>
        <taxon>Mycenaceae</taxon>
        <taxon>Mycena</taxon>
    </lineage>
</organism>
<feature type="compositionally biased region" description="Low complexity" evidence="1">
    <location>
        <begin position="21"/>
        <end position="43"/>
    </location>
</feature>
<feature type="region of interest" description="Disordered" evidence="1">
    <location>
        <begin position="21"/>
        <end position="83"/>
    </location>
</feature>
<evidence type="ECO:0000256" key="1">
    <source>
        <dbReference type="SAM" id="MobiDB-lite"/>
    </source>
</evidence>